<keyword evidence="1" id="KW-0732">Signal</keyword>
<proteinExistence type="predicted"/>
<protein>
    <submittedName>
        <fullName evidence="2">Uncharacterized protein</fullName>
    </submittedName>
</protein>
<feature type="chain" id="PRO_5041368164" evidence="1">
    <location>
        <begin position="20"/>
        <end position="209"/>
    </location>
</feature>
<accession>A0AA39I8I9</accession>
<evidence type="ECO:0000313" key="3">
    <source>
        <dbReference type="Proteomes" id="UP001175271"/>
    </source>
</evidence>
<dbReference type="AlphaFoldDB" id="A0AA39I8I9"/>
<gene>
    <name evidence="2" type="ORF">QR680_014317</name>
</gene>
<feature type="signal peptide" evidence="1">
    <location>
        <begin position="1"/>
        <end position="19"/>
    </location>
</feature>
<dbReference type="EMBL" id="JAUCMV010000002">
    <property type="protein sequence ID" value="KAK0419782.1"/>
    <property type="molecule type" value="Genomic_DNA"/>
</dbReference>
<sequence>MNVFYVILSLFLLLSSASGLIRQYRGADVSITVTIRTADCSGAGTDSDVASSPGFVDEDGYLVWWIPMKALKGNDEDNLERDTEQFMARPFYMFDEFKAIERACVVHSHMDQARYEQCFRPNFFNFEVYSWALNFMARWKPGNMGVAMYVDGPNARQMIRSTVPGRDCYDNWVPAMDSGNYHMCTNVKGDAANTPSYGRPFVHKHYGNC</sequence>
<name>A0AA39I8I9_9BILA</name>
<comment type="caution">
    <text evidence="2">The sequence shown here is derived from an EMBL/GenBank/DDBJ whole genome shotgun (WGS) entry which is preliminary data.</text>
</comment>
<keyword evidence="3" id="KW-1185">Reference proteome</keyword>
<organism evidence="2 3">
    <name type="scientific">Steinernema hermaphroditum</name>
    <dbReference type="NCBI Taxonomy" id="289476"/>
    <lineage>
        <taxon>Eukaryota</taxon>
        <taxon>Metazoa</taxon>
        <taxon>Ecdysozoa</taxon>
        <taxon>Nematoda</taxon>
        <taxon>Chromadorea</taxon>
        <taxon>Rhabditida</taxon>
        <taxon>Tylenchina</taxon>
        <taxon>Panagrolaimomorpha</taxon>
        <taxon>Strongyloidoidea</taxon>
        <taxon>Steinernematidae</taxon>
        <taxon>Steinernema</taxon>
    </lineage>
</organism>
<evidence type="ECO:0000256" key="1">
    <source>
        <dbReference type="SAM" id="SignalP"/>
    </source>
</evidence>
<reference evidence="2" key="1">
    <citation type="submission" date="2023-06" db="EMBL/GenBank/DDBJ databases">
        <title>Genomic analysis of the entomopathogenic nematode Steinernema hermaphroditum.</title>
        <authorList>
            <person name="Schwarz E.M."/>
            <person name="Heppert J.K."/>
            <person name="Baniya A."/>
            <person name="Schwartz H.T."/>
            <person name="Tan C.-H."/>
            <person name="Antoshechkin I."/>
            <person name="Sternberg P.W."/>
            <person name="Goodrich-Blair H."/>
            <person name="Dillman A.R."/>
        </authorList>
    </citation>
    <scope>NUCLEOTIDE SEQUENCE</scope>
    <source>
        <strain evidence="2">PS9179</strain>
        <tissue evidence="2">Whole animal</tissue>
    </source>
</reference>
<evidence type="ECO:0000313" key="2">
    <source>
        <dbReference type="EMBL" id="KAK0419782.1"/>
    </source>
</evidence>
<dbReference type="Proteomes" id="UP001175271">
    <property type="component" value="Unassembled WGS sequence"/>
</dbReference>